<feature type="transmembrane region" description="Helical" evidence="8">
    <location>
        <begin position="185"/>
        <end position="205"/>
    </location>
</feature>
<reference evidence="10 11" key="1">
    <citation type="journal article" date="2012" name="PLoS Pathog.">
        <title>Diverse lifestyles and strategies of plant pathogenesis encoded in the genomes of eighteen Dothideomycetes fungi.</title>
        <authorList>
            <person name="Ohm R.A."/>
            <person name="Feau N."/>
            <person name="Henrissat B."/>
            <person name="Schoch C.L."/>
            <person name="Horwitz B.A."/>
            <person name="Barry K.W."/>
            <person name="Condon B.J."/>
            <person name="Copeland A.C."/>
            <person name="Dhillon B."/>
            <person name="Glaser F."/>
            <person name="Hesse C.N."/>
            <person name="Kosti I."/>
            <person name="LaButti K."/>
            <person name="Lindquist E.A."/>
            <person name="Lucas S."/>
            <person name="Salamov A.A."/>
            <person name="Bradshaw R.E."/>
            <person name="Ciuffetti L."/>
            <person name="Hamelin R.C."/>
            <person name="Kema G.H.J."/>
            <person name="Lawrence C."/>
            <person name="Scott J.A."/>
            <person name="Spatafora J.W."/>
            <person name="Turgeon B.G."/>
            <person name="de Wit P.J.G.M."/>
            <person name="Zhong S."/>
            <person name="Goodwin S.B."/>
            <person name="Grigoriev I.V."/>
        </authorList>
    </citation>
    <scope>NUCLEOTIDE SEQUENCE [LARGE SCALE GENOMIC DNA]</scope>
    <source>
        <strain evidence="10 11">UAMH 10762</strain>
    </source>
</reference>
<dbReference type="NCBIfam" id="TIGR00879">
    <property type="entry name" value="SP"/>
    <property type="match status" value="1"/>
</dbReference>
<dbReference type="HOGENOM" id="CLU_001265_30_3_1"/>
<evidence type="ECO:0000313" key="11">
    <source>
        <dbReference type="Proteomes" id="UP000011761"/>
    </source>
</evidence>
<dbReference type="InterPro" id="IPR003663">
    <property type="entry name" value="Sugar/inositol_transpt"/>
</dbReference>
<dbReference type="PRINTS" id="PR00171">
    <property type="entry name" value="SUGRTRNSPORT"/>
</dbReference>
<feature type="transmembrane region" description="Helical" evidence="8">
    <location>
        <begin position="438"/>
        <end position="455"/>
    </location>
</feature>
<organism evidence="10 11">
    <name type="scientific">Baudoinia panamericana (strain UAMH 10762)</name>
    <name type="common">Angels' share fungus</name>
    <name type="synonym">Baudoinia compniacensis (strain UAMH 10762)</name>
    <dbReference type="NCBI Taxonomy" id="717646"/>
    <lineage>
        <taxon>Eukaryota</taxon>
        <taxon>Fungi</taxon>
        <taxon>Dikarya</taxon>
        <taxon>Ascomycota</taxon>
        <taxon>Pezizomycotina</taxon>
        <taxon>Dothideomycetes</taxon>
        <taxon>Dothideomycetidae</taxon>
        <taxon>Mycosphaerellales</taxon>
        <taxon>Teratosphaeriaceae</taxon>
        <taxon>Baudoinia</taxon>
    </lineage>
</organism>
<dbReference type="Pfam" id="PF00083">
    <property type="entry name" value="Sugar_tr"/>
    <property type="match status" value="1"/>
</dbReference>
<dbReference type="InterPro" id="IPR005828">
    <property type="entry name" value="MFS_sugar_transport-like"/>
</dbReference>
<evidence type="ECO:0000259" key="9">
    <source>
        <dbReference type="PROSITE" id="PS50850"/>
    </source>
</evidence>
<dbReference type="OMA" id="VAFANIQ"/>
<dbReference type="InterPro" id="IPR036259">
    <property type="entry name" value="MFS_trans_sf"/>
</dbReference>
<dbReference type="Gene3D" id="1.20.1250.20">
    <property type="entry name" value="MFS general substrate transporter like domains"/>
    <property type="match status" value="1"/>
</dbReference>
<feature type="transmembrane region" description="Helical" evidence="8">
    <location>
        <begin position="341"/>
        <end position="363"/>
    </location>
</feature>
<protein>
    <recommendedName>
        <fullName evidence="9">Major facilitator superfamily (MFS) profile domain-containing protein</fullName>
    </recommendedName>
</protein>
<evidence type="ECO:0000256" key="3">
    <source>
        <dbReference type="ARBA" id="ARBA00022448"/>
    </source>
</evidence>
<evidence type="ECO:0000256" key="8">
    <source>
        <dbReference type="SAM" id="Phobius"/>
    </source>
</evidence>
<feature type="transmembrane region" description="Helical" evidence="8">
    <location>
        <begin position="276"/>
        <end position="297"/>
    </location>
</feature>
<name>M2MZW1_BAUPA</name>
<sequence length="523" mass="57717">MKEFYGLRGSKLDVAIAIVAGADFALFGYDQGVLGGLLTLPSFLNLFPQLDVMNPPGGDTSKASNIQGITVGLYTLGCFFGAVATIWLGNMLGRKRTIFIGSSIMIVGAAIQCSSFSLGQLLAGRFITGFGNGMNTSTVPTWQSETSKSHNRGRMVMIEGSLIVFGVMISYWIDLGMSFTEPSSVSWRFPIAFQIVIAIFILSLIPGLPESPRWLVLKGKDEKALNVLSALQDLPEDDQIVQSEYKAIKDTVEEMQKGSFADAFKTNRNRNLHRTILAYVNQMFQQISGINIITYYAATVFQQIGLSPFLSRLLAALNGTEYFLASWIAFFLIEKVGRRKLMLFGAAGQALSMAVLAGTTARLTKESGIAAAVFLFVFNSFFAIGWLGMTWLYPAEITPLDIRAPANAISTTANWIFNFMVVMVTPVAFASIGYQTYVVFAVINAFMVPCVYFFFPETAYRSLEEMDEIFHNVHGFRGAFTVVKVAHEMPHRFGKNGELLIAYDDTDEAQVSMEKAHFFCDSR</sequence>
<dbReference type="RefSeq" id="XP_007675499.1">
    <property type="nucleotide sequence ID" value="XM_007677309.1"/>
</dbReference>
<evidence type="ECO:0000256" key="4">
    <source>
        <dbReference type="ARBA" id="ARBA00022692"/>
    </source>
</evidence>
<feature type="transmembrane region" description="Helical" evidence="8">
    <location>
        <begin position="156"/>
        <end position="173"/>
    </location>
</feature>
<dbReference type="InterPro" id="IPR005829">
    <property type="entry name" value="Sugar_transporter_CS"/>
</dbReference>
<evidence type="ECO:0000256" key="6">
    <source>
        <dbReference type="ARBA" id="ARBA00023136"/>
    </source>
</evidence>
<comment type="similarity">
    <text evidence="2 7">Belongs to the major facilitator superfamily. Sugar transporter (TC 2.A.1.1) family.</text>
</comment>
<dbReference type="GeneID" id="19116503"/>
<keyword evidence="6 8" id="KW-0472">Membrane</keyword>
<feature type="transmembrane region" description="Helical" evidence="8">
    <location>
        <begin position="66"/>
        <end position="88"/>
    </location>
</feature>
<keyword evidence="4 8" id="KW-0812">Transmembrane</keyword>
<feature type="transmembrane region" description="Helical" evidence="8">
    <location>
        <begin position="12"/>
        <end position="29"/>
    </location>
</feature>
<dbReference type="PROSITE" id="PS00216">
    <property type="entry name" value="SUGAR_TRANSPORT_1"/>
    <property type="match status" value="1"/>
</dbReference>
<comment type="subcellular location">
    <subcellularLocation>
        <location evidence="1">Membrane</location>
        <topology evidence="1">Multi-pass membrane protein</topology>
    </subcellularLocation>
</comment>
<dbReference type="GO" id="GO:0016020">
    <property type="term" value="C:membrane"/>
    <property type="evidence" value="ECO:0007669"/>
    <property type="project" value="UniProtKB-SubCell"/>
</dbReference>
<dbReference type="GO" id="GO:0005351">
    <property type="term" value="F:carbohydrate:proton symporter activity"/>
    <property type="evidence" value="ECO:0007669"/>
    <property type="project" value="TreeGrafter"/>
</dbReference>
<dbReference type="eggNOG" id="KOG0254">
    <property type="taxonomic scope" value="Eukaryota"/>
</dbReference>
<dbReference type="PANTHER" id="PTHR48022">
    <property type="entry name" value="PLASTIDIC GLUCOSE TRANSPORTER 4"/>
    <property type="match status" value="1"/>
</dbReference>
<dbReference type="InterPro" id="IPR020846">
    <property type="entry name" value="MFS_dom"/>
</dbReference>
<feature type="transmembrane region" description="Helical" evidence="8">
    <location>
        <begin position="309"/>
        <end position="332"/>
    </location>
</feature>
<feature type="transmembrane region" description="Helical" evidence="8">
    <location>
        <begin position="413"/>
        <end position="432"/>
    </location>
</feature>
<proteinExistence type="inferred from homology"/>
<evidence type="ECO:0000256" key="1">
    <source>
        <dbReference type="ARBA" id="ARBA00004141"/>
    </source>
</evidence>
<keyword evidence="3 7" id="KW-0813">Transport</keyword>
<keyword evidence="11" id="KW-1185">Reference proteome</keyword>
<dbReference type="FunFam" id="1.20.1250.20:FF:000061">
    <property type="entry name" value="MFS sugar transporter"/>
    <property type="match status" value="1"/>
</dbReference>
<accession>M2MZW1</accession>
<dbReference type="InterPro" id="IPR050360">
    <property type="entry name" value="MFS_Sugar_Transporters"/>
</dbReference>
<evidence type="ECO:0000256" key="7">
    <source>
        <dbReference type="RuleBase" id="RU003346"/>
    </source>
</evidence>
<gene>
    <name evidence="10" type="ORF">BAUCODRAFT_69171</name>
</gene>
<feature type="domain" description="Major facilitator superfamily (MFS) profile" evidence="9">
    <location>
        <begin position="16"/>
        <end position="459"/>
    </location>
</feature>
<dbReference type="OrthoDB" id="6612291at2759"/>
<feature type="transmembrane region" description="Helical" evidence="8">
    <location>
        <begin position="369"/>
        <end position="393"/>
    </location>
</feature>
<keyword evidence="5 8" id="KW-1133">Transmembrane helix</keyword>
<dbReference type="AlphaFoldDB" id="M2MZW1"/>
<dbReference type="PANTHER" id="PTHR48022:SF68">
    <property type="entry name" value="MAJOR FACILITATOR SUPERFAMILY (MFS) PROFILE DOMAIN-CONTAINING PROTEIN-RELATED"/>
    <property type="match status" value="1"/>
</dbReference>
<dbReference type="EMBL" id="KB445554">
    <property type="protein sequence ID" value="EMC97178.1"/>
    <property type="molecule type" value="Genomic_DNA"/>
</dbReference>
<evidence type="ECO:0000256" key="2">
    <source>
        <dbReference type="ARBA" id="ARBA00010992"/>
    </source>
</evidence>
<dbReference type="PROSITE" id="PS50850">
    <property type="entry name" value="MFS"/>
    <property type="match status" value="1"/>
</dbReference>
<evidence type="ECO:0000256" key="5">
    <source>
        <dbReference type="ARBA" id="ARBA00022989"/>
    </source>
</evidence>
<dbReference type="Proteomes" id="UP000011761">
    <property type="component" value="Unassembled WGS sequence"/>
</dbReference>
<dbReference type="KEGG" id="bcom:BAUCODRAFT_69171"/>
<evidence type="ECO:0000313" key="10">
    <source>
        <dbReference type="EMBL" id="EMC97178.1"/>
    </source>
</evidence>
<dbReference type="SUPFAM" id="SSF103473">
    <property type="entry name" value="MFS general substrate transporter"/>
    <property type="match status" value="1"/>
</dbReference>